<dbReference type="Proteomes" id="UP000594097">
    <property type="component" value="Segment"/>
</dbReference>
<feature type="region of interest" description="Disordered" evidence="1">
    <location>
        <begin position="1"/>
        <end position="25"/>
    </location>
</feature>
<evidence type="ECO:0000313" key="3">
    <source>
        <dbReference type="Proteomes" id="UP000594097"/>
    </source>
</evidence>
<reference evidence="2 3" key="1">
    <citation type="submission" date="2020-07" db="EMBL/GenBank/DDBJ databases">
        <title>Taxonomic proposal: Crassvirales, a new order of highly abundant and diverse bacterial viruses.</title>
        <authorList>
            <person name="Shkoporov A.N."/>
            <person name="Stockdale S.R."/>
            <person name="Guerin E."/>
            <person name="Ross R.P."/>
            <person name="Hill C."/>
        </authorList>
    </citation>
    <scope>NUCLEOTIDE SEQUENCE [LARGE SCALE GENOMIC DNA]</scope>
</reference>
<name>A0A7M1S1N6_9CAUD</name>
<dbReference type="EMBL" id="MT774393">
    <property type="protein sequence ID" value="QOR59769.1"/>
    <property type="molecule type" value="Genomic_DNA"/>
</dbReference>
<protein>
    <submittedName>
        <fullName evidence="2">Uncharacterized protein</fullName>
    </submittedName>
</protein>
<feature type="compositionally biased region" description="Polar residues" evidence="1">
    <location>
        <begin position="1"/>
        <end position="23"/>
    </location>
</feature>
<dbReference type="GeneID" id="65130381"/>
<accession>A0A7M1S1N6</accession>
<sequence length="340" mass="37832">MNKQVNAITKANGSKDTNEVTKYSTEDESTILTLERAKGLAEYISKNNAFAAQFGEKDENGNVTINVPAIVTCLMLGSEMGLKPMEALQFGRMLNRLSVIKVRKGKTLGLDPITAMQNIYIWDSGKNEIIYTGINIVLKVLNENNIAVDVIEDGNKIHYYYRLLRNGKLDEEVEFDERDEFLNNKYTVVNDGKSAAKLKADVDNGKIMLQRFSTKRALVKLTRINSNGKESVVAIPYTLREAIEAGYYPGINSFGEEVKGKDNWISHTAAMLRKMSIMIGARIIANDKLNGIYETDEIGSVKVYTNAEASKFKDAVVENVTAEDVTDVSDNIENSTNNDN</sequence>
<dbReference type="RefSeq" id="YP_010111927.1">
    <property type="nucleotide sequence ID" value="NC_055886.1"/>
</dbReference>
<evidence type="ECO:0000256" key="1">
    <source>
        <dbReference type="SAM" id="MobiDB-lite"/>
    </source>
</evidence>
<dbReference type="KEGG" id="vg:65130381"/>
<proteinExistence type="predicted"/>
<evidence type="ECO:0000313" key="2">
    <source>
        <dbReference type="EMBL" id="QOR59769.1"/>
    </source>
</evidence>
<organism evidence="2 3">
    <name type="scientific">uncultured phage cr127_1</name>
    <dbReference type="NCBI Taxonomy" id="2772077"/>
    <lineage>
        <taxon>Viruses</taxon>
        <taxon>Duplodnaviria</taxon>
        <taxon>Heunggongvirae</taxon>
        <taxon>Uroviricota</taxon>
        <taxon>Caudoviricetes</taxon>
        <taxon>Crassvirales</taxon>
        <taxon>Crevaviridae</taxon>
        <taxon>Doltivirinae</taxon>
        <taxon>Kahucivirus</taxon>
        <taxon>Kahucivirus intestinalis</taxon>
    </lineage>
</organism>
<keyword evidence="3" id="KW-1185">Reference proteome</keyword>